<organism evidence="2 3">
    <name type="scientific">Ramazzottius varieornatus</name>
    <name type="common">Water bear</name>
    <name type="synonym">Tardigrade</name>
    <dbReference type="NCBI Taxonomy" id="947166"/>
    <lineage>
        <taxon>Eukaryota</taxon>
        <taxon>Metazoa</taxon>
        <taxon>Ecdysozoa</taxon>
        <taxon>Tardigrada</taxon>
        <taxon>Eutardigrada</taxon>
        <taxon>Parachela</taxon>
        <taxon>Hypsibioidea</taxon>
        <taxon>Ramazzottiidae</taxon>
        <taxon>Ramazzottius</taxon>
    </lineage>
</organism>
<sequence length="97" mass="11118">MSVSQVSLLLGIVCLGLCWDGLLCRDWRSDIYMGTKGPNWRRQRALSKDEPVRQQAPKMMRQAFNPMTDMDYIFGLMPFVKTFDQNSTTPSITVKTP</sequence>
<dbReference type="AlphaFoldDB" id="A0A1D1UTG7"/>
<comment type="caution">
    <text evidence="2">The sequence shown here is derived from an EMBL/GenBank/DDBJ whole genome shotgun (WGS) entry which is preliminary data.</text>
</comment>
<reference evidence="2 3" key="1">
    <citation type="journal article" date="2016" name="Nat. Commun.">
        <title>Extremotolerant tardigrade genome and improved radiotolerance of human cultured cells by tardigrade-unique protein.</title>
        <authorList>
            <person name="Hashimoto T."/>
            <person name="Horikawa D.D."/>
            <person name="Saito Y."/>
            <person name="Kuwahara H."/>
            <person name="Kozuka-Hata H."/>
            <person name="Shin-I T."/>
            <person name="Minakuchi Y."/>
            <person name="Ohishi K."/>
            <person name="Motoyama A."/>
            <person name="Aizu T."/>
            <person name="Enomoto A."/>
            <person name="Kondo K."/>
            <person name="Tanaka S."/>
            <person name="Hara Y."/>
            <person name="Koshikawa S."/>
            <person name="Sagara H."/>
            <person name="Miura T."/>
            <person name="Yokobori S."/>
            <person name="Miyagawa K."/>
            <person name="Suzuki Y."/>
            <person name="Kubo T."/>
            <person name="Oyama M."/>
            <person name="Kohara Y."/>
            <person name="Fujiyama A."/>
            <person name="Arakawa K."/>
            <person name="Katayama T."/>
            <person name="Toyoda A."/>
            <person name="Kunieda T."/>
        </authorList>
    </citation>
    <scope>NUCLEOTIDE SEQUENCE [LARGE SCALE GENOMIC DNA]</scope>
    <source>
        <strain evidence="2 3">YOKOZUNA-1</strain>
    </source>
</reference>
<protein>
    <submittedName>
        <fullName evidence="2">Uncharacterized protein</fullName>
    </submittedName>
</protein>
<name>A0A1D1UTG7_RAMVA</name>
<evidence type="ECO:0000256" key="1">
    <source>
        <dbReference type="SAM" id="SignalP"/>
    </source>
</evidence>
<feature type="chain" id="PRO_5008897599" evidence="1">
    <location>
        <begin position="25"/>
        <end position="97"/>
    </location>
</feature>
<keyword evidence="3" id="KW-1185">Reference proteome</keyword>
<evidence type="ECO:0000313" key="3">
    <source>
        <dbReference type="Proteomes" id="UP000186922"/>
    </source>
</evidence>
<keyword evidence="1" id="KW-0732">Signal</keyword>
<dbReference type="EMBL" id="BDGG01000001">
    <property type="protein sequence ID" value="GAU91002.1"/>
    <property type="molecule type" value="Genomic_DNA"/>
</dbReference>
<dbReference type="Proteomes" id="UP000186922">
    <property type="component" value="Unassembled WGS sequence"/>
</dbReference>
<gene>
    <name evidence="2" type="primary">RvY_03340-1</name>
    <name evidence="2" type="synonym">RvY_03340.1</name>
    <name evidence="2" type="ORF">RvY_03340</name>
</gene>
<proteinExistence type="predicted"/>
<accession>A0A1D1UTG7</accession>
<feature type="signal peptide" evidence="1">
    <location>
        <begin position="1"/>
        <end position="24"/>
    </location>
</feature>
<evidence type="ECO:0000313" key="2">
    <source>
        <dbReference type="EMBL" id="GAU91002.1"/>
    </source>
</evidence>